<evidence type="ECO:0000313" key="1">
    <source>
        <dbReference type="EMBL" id="KAI9399900.1"/>
    </source>
</evidence>
<dbReference type="Proteomes" id="UP000006729">
    <property type="component" value="Chromosome 2"/>
</dbReference>
<evidence type="ECO:0000313" key="2">
    <source>
        <dbReference type="Proteomes" id="UP000006729"/>
    </source>
</evidence>
<dbReference type="EMBL" id="CM009291">
    <property type="protein sequence ID" value="KAI9399900.1"/>
    <property type="molecule type" value="Genomic_DNA"/>
</dbReference>
<sequence length="84" mass="9567">MVSLGHSLLWLYLQCGRCHVLISQFLHMPAMHLNKHVGSLMAILQPHKLKVTLLLLDIPLLPIHSLMHILHLAIQDDLVELVLQ</sequence>
<keyword evidence="2" id="KW-1185">Reference proteome</keyword>
<reference evidence="1 2" key="1">
    <citation type="journal article" date="2006" name="Science">
        <title>The genome of black cottonwood, Populus trichocarpa (Torr. &amp; Gray).</title>
        <authorList>
            <person name="Tuskan G.A."/>
            <person name="Difazio S."/>
            <person name="Jansson S."/>
            <person name="Bohlmann J."/>
            <person name="Grigoriev I."/>
            <person name="Hellsten U."/>
            <person name="Putnam N."/>
            <person name="Ralph S."/>
            <person name="Rombauts S."/>
            <person name="Salamov A."/>
            <person name="Schein J."/>
            <person name="Sterck L."/>
            <person name="Aerts A."/>
            <person name="Bhalerao R.R."/>
            <person name="Bhalerao R.P."/>
            <person name="Blaudez D."/>
            <person name="Boerjan W."/>
            <person name="Brun A."/>
            <person name="Brunner A."/>
            <person name="Busov V."/>
            <person name="Campbell M."/>
            <person name="Carlson J."/>
            <person name="Chalot M."/>
            <person name="Chapman J."/>
            <person name="Chen G.L."/>
            <person name="Cooper D."/>
            <person name="Coutinho P.M."/>
            <person name="Couturier J."/>
            <person name="Covert S."/>
            <person name="Cronk Q."/>
            <person name="Cunningham R."/>
            <person name="Davis J."/>
            <person name="Degroeve S."/>
            <person name="Dejardin A."/>
            <person name="Depamphilis C."/>
            <person name="Detter J."/>
            <person name="Dirks B."/>
            <person name="Dubchak I."/>
            <person name="Duplessis S."/>
            <person name="Ehlting J."/>
            <person name="Ellis B."/>
            <person name="Gendler K."/>
            <person name="Goodstein D."/>
            <person name="Gribskov M."/>
            <person name="Grimwood J."/>
            <person name="Groover A."/>
            <person name="Gunter L."/>
            <person name="Hamberger B."/>
            <person name="Heinze B."/>
            <person name="Helariutta Y."/>
            <person name="Henrissat B."/>
            <person name="Holligan D."/>
            <person name="Holt R."/>
            <person name="Huang W."/>
            <person name="Islam-Faridi N."/>
            <person name="Jones S."/>
            <person name="Jones-Rhoades M."/>
            <person name="Jorgensen R."/>
            <person name="Joshi C."/>
            <person name="Kangasjarvi J."/>
            <person name="Karlsson J."/>
            <person name="Kelleher C."/>
            <person name="Kirkpatrick R."/>
            <person name="Kirst M."/>
            <person name="Kohler A."/>
            <person name="Kalluri U."/>
            <person name="Larimer F."/>
            <person name="Leebens-Mack J."/>
            <person name="Leple J.C."/>
            <person name="Locascio P."/>
            <person name="Lou Y."/>
            <person name="Lucas S."/>
            <person name="Martin F."/>
            <person name="Montanini B."/>
            <person name="Napoli C."/>
            <person name="Nelson D.R."/>
            <person name="Nelson C."/>
            <person name="Nieminen K."/>
            <person name="Nilsson O."/>
            <person name="Pereda V."/>
            <person name="Peter G."/>
            <person name="Philippe R."/>
            <person name="Pilate G."/>
            <person name="Poliakov A."/>
            <person name="Razumovskaya J."/>
            <person name="Richardson P."/>
            <person name="Rinaldi C."/>
            <person name="Ritland K."/>
            <person name="Rouze P."/>
            <person name="Ryaboy D."/>
            <person name="Schmutz J."/>
            <person name="Schrader J."/>
            <person name="Segerman B."/>
            <person name="Shin H."/>
            <person name="Siddiqui A."/>
            <person name="Sterky F."/>
            <person name="Terry A."/>
            <person name="Tsai C.J."/>
            <person name="Uberbacher E."/>
            <person name="Unneberg P."/>
            <person name="Vahala J."/>
            <person name="Wall K."/>
            <person name="Wessler S."/>
            <person name="Yang G."/>
            <person name="Yin T."/>
            <person name="Douglas C."/>
            <person name="Marra M."/>
            <person name="Sandberg G."/>
            <person name="Van de Peer Y."/>
            <person name="Rokhsar D."/>
        </authorList>
    </citation>
    <scope>NUCLEOTIDE SEQUENCE [LARGE SCALE GENOMIC DNA]</scope>
    <source>
        <strain evidence="2">cv. Nisqually</strain>
    </source>
</reference>
<proteinExistence type="predicted"/>
<name>A0ACC0TES5_POPTR</name>
<comment type="caution">
    <text evidence="1">The sequence shown here is derived from an EMBL/GenBank/DDBJ whole genome shotgun (WGS) entry which is preliminary data.</text>
</comment>
<organism evidence="1 2">
    <name type="scientific">Populus trichocarpa</name>
    <name type="common">Western balsam poplar</name>
    <name type="synonym">Populus balsamifera subsp. trichocarpa</name>
    <dbReference type="NCBI Taxonomy" id="3694"/>
    <lineage>
        <taxon>Eukaryota</taxon>
        <taxon>Viridiplantae</taxon>
        <taxon>Streptophyta</taxon>
        <taxon>Embryophyta</taxon>
        <taxon>Tracheophyta</taxon>
        <taxon>Spermatophyta</taxon>
        <taxon>Magnoliopsida</taxon>
        <taxon>eudicotyledons</taxon>
        <taxon>Gunneridae</taxon>
        <taxon>Pentapetalae</taxon>
        <taxon>rosids</taxon>
        <taxon>fabids</taxon>
        <taxon>Malpighiales</taxon>
        <taxon>Salicaceae</taxon>
        <taxon>Saliceae</taxon>
        <taxon>Populus</taxon>
    </lineage>
</organism>
<accession>A0ACC0TES5</accession>
<protein>
    <submittedName>
        <fullName evidence="1">Uncharacterized protein</fullName>
    </submittedName>
</protein>
<gene>
    <name evidence="1" type="ORF">POPTR_002G161801v4</name>
</gene>